<dbReference type="InterPro" id="IPR036265">
    <property type="entry name" value="HIT-like_sf"/>
</dbReference>
<evidence type="ECO:0000313" key="1">
    <source>
        <dbReference type="EMBL" id="CAG8804498.1"/>
    </source>
</evidence>
<protein>
    <submittedName>
        <fullName evidence="1">25798_t:CDS:1</fullName>
    </submittedName>
</protein>
<proteinExistence type="predicted"/>
<sequence>YDGSFGLVKKLYCKTTINCVNDIVEVVKKSSTTGLNKAQRYNNGKAFQYLNLNSVLGIFFKKLSGLQKYQHFVFEATNPGIVKAQMVANGAFTEFNLLKSRKTSVSEIIKEIKSLSILILTQPPLDYKRQEYLYHNICPFVRNEFKDITCPKPVQKKKCMACIKQCKPNEKGQLKSLISENETMLASVNPQPNSKAHTVIVTKCHTEDLLGYRLSISVGKLGSQNMPPYFYMRVVPKYNVLGKGTTGVKEHYQPATPEQEKEINESLSPNKDDIIVEKNKVIAKLRNDKFPGYAIILTKAQLPPNINNIDQET</sequence>
<dbReference type="SUPFAM" id="SSF54197">
    <property type="entry name" value="HIT-like"/>
    <property type="match status" value="1"/>
</dbReference>
<dbReference type="PANTHER" id="PTHR34415">
    <property type="entry name" value="INTEGRASE CATALYTIC DOMAIN-CONTAINING PROTEIN"/>
    <property type="match status" value="1"/>
</dbReference>
<reference evidence="1" key="1">
    <citation type="submission" date="2021-06" db="EMBL/GenBank/DDBJ databases">
        <authorList>
            <person name="Kallberg Y."/>
            <person name="Tangrot J."/>
            <person name="Rosling A."/>
        </authorList>
    </citation>
    <scope>NUCLEOTIDE SEQUENCE</scope>
    <source>
        <strain evidence="1">MA453B</strain>
    </source>
</reference>
<gene>
    <name evidence="1" type="ORF">DERYTH_LOCUS24116</name>
</gene>
<evidence type="ECO:0000313" key="2">
    <source>
        <dbReference type="Proteomes" id="UP000789405"/>
    </source>
</evidence>
<keyword evidence="2" id="KW-1185">Reference proteome</keyword>
<dbReference type="AlphaFoldDB" id="A0A9N9P9Z7"/>
<dbReference type="EMBL" id="CAJVPY010039037">
    <property type="protein sequence ID" value="CAG8804498.1"/>
    <property type="molecule type" value="Genomic_DNA"/>
</dbReference>
<dbReference type="PANTHER" id="PTHR34415:SF1">
    <property type="entry name" value="INTEGRASE CATALYTIC DOMAIN-CONTAINING PROTEIN"/>
    <property type="match status" value="1"/>
</dbReference>
<comment type="caution">
    <text evidence="1">The sequence shown here is derived from an EMBL/GenBank/DDBJ whole genome shotgun (WGS) entry which is preliminary data.</text>
</comment>
<feature type="non-terminal residue" evidence="1">
    <location>
        <position position="1"/>
    </location>
</feature>
<accession>A0A9N9P9Z7</accession>
<organism evidence="1 2">
    <name type="scientific">Dentiscutata erythropus</name>
    <dbReference type="NCBI Taxonomy" id="1348616"/>
    <lineage>
        <taxon>Eukaryota</taxon>
        <taxon>Fungi</taxon>
        <taxon>Fungi incertae sedis</taxon>
        <taxon>Mucoromycota</taxon>
        <taxon>Glomeromycotina</taxon>
        <taxon>Glomeromycetes</taxon>
        <taxon>Diversisporales</taxon>
        <taxon>Gigasporaceae</taxon>
        <taxon>Dentiscutata</taxon>
    </lineage>
</organism>
<dbReference type="OrthoDB" id="2384130at2759"/>
<dbReference type="Proteomes" id="UP000789405">
    <property type="component" value="Unassembled WGS sequence"/>
</dbReference>
<name>A0A9N9P9Z7_9GLOM</name>